<organism evidence="2 4">
    <name type="scientific">Didymodactylos carnosus</name>
    <dbReference type="NCBI Taxonomy" id="1234261"/>
    <lineage>
        <taxon>Eukaryota</taxon>
        <taxon>Metazoa</taxon>
        <taxon>Spiralia</taxon>
        <taxon>Gnathifera</taxon>
        <taxon>Rotifera</taxon>
        <taxon>Eurotatoria</taxon>
        <taxon>Bdelloidea</taxon>
        <taxon>Philodinida</taxon>
        <taxon>Philodinidae</taxon>
        <taxon>Didymodactylos</taxon>
    </lineage>
</organism>
<reference evidence="2" key="1">
    <citation type="submission" date="2021-02" db="EMBL/GenBank/DDBJ databases">
        <authorList>
            <person name="Nowell W R."/>
        </authorList>
    </citation>
    <scope>NUCLEOTIDE SEQUENCE</scope>
</reference>
<evidence type="ECO:0000313" key="2">
    <source>
        <dbReference type="EMBL" id="CAF0782599.1"/>
    </source>
</evidence>
<keyword evidence="4" id="KW-1185">Reference proteome</keyword>
<sequence>MNDQEFHGFTSKFKHYHSNLEDVDDMDYIDENDETIIKFQNILESQQNNDRCDHSLVSKQYQQESQTSTDYIGPLTRSRARLTNNTTPEKSQLNKTTPRRPKKDN</sequence>
<gene>
    <name evidence="2" type="ORF">GPM918_LOCUS2555</name>
    <name evidence="3" type="ORF">SRO942_LOCUS2555</name>
</gene>
<evidence type="ECO:0000313" key="4">
    <source>
        <dbReference type="Proteomes" id="UP000663829"/>
    </source>
</evidence>
<dbReference type="AlphaFoldDB" id="A0A813RL26"/>
<feature type="region of interest" description="Disordered" evidence="1">
    <location>
        <begin position="75"/>
        <end position="105"/>
    </location>
</feature>
<dbReference type="Proteomes" id="UP000663829">
    <property type="component" value="Unassembled WGS sequence"/>
</dbReference>
<dbReference type="EMBL" id="CAJNOQ010000286">
    <property type="protein sequence ID" value="CAF0782599.1"/>
    <property type="molecule type" value="Genomic_DNA"/>
</dbReference>
<dbReference type="Proteomes" id="UP000681722">
    <property type="component" value="Unassembled WGS sequence"/>
</dbReference>
<accession>A0A813RL26</accession>
<name>A0A813RL26_9BILA</name>
<comment type="caution">
    <text evidence="2">The sequence shown here is derived from an EMBL/GenBank/DDBJ whole genome shotgun (WGS) entry which is preliminary data.</text>
</comment>
<evidence type="ECO:0000256" key="1">
    <source>
        <dbReference type="SAM" id="MobiDB-lite"/>
    </source>
</evidence>
<evidence type="ECO:0000313" key="3">
    <source>
        <dbReference type="EMBL" id="CAF3566071.1"/>
    </source>
</evidence>
<protein>
    <submittedName>
        <fullName evidence="2">Uncharacterized protein</fullName>
    </submittedName>
</protein>
<proteinExistence type="predicted"/>
<feature type="compositionally biased region" description="Polar residues" evidence="1">
    <location>
        <begin position="81"/>
        <end position="96"/>
    </location>
</feature>
<dbReference type="EMBL" id="CAJOBC010000286">
    <property type="protein sequence ID" value="CAF3566071.1"/>
    <property type="molecule type" value="Genomic_DNA"/>
</dbReference>